<proteinExistence type="predicted"/>
<dbReference type="InterPro" id="IPR007345">
    <property type="entry name" value="Polysacch_pyruvyl_Trfase"/>
</dbReference>
<dbReference type="GO" id="GO:0016740">
    <property type="term" value="F:transferase activity"/>
    <property type="evidence" value="ECO:0007669"/>
    <property type="project" value="UniProtKB-KW"/>
</dbReference>
<comment type="caution">
    <text evidence="2">The sequence shown here is derived from an EMBL/GenBank/DDBJ whole genome shotgun (WGS) entry which is preliminary data.</text>
</comment>
<dbReference type="RefSeq" id="WP_127738319.1">
    <property type="nucleotide sequence ID" value="NZ_RZTZ01000003.1"/>
</dbReference>
<evidence type="ECO:0000313" key="3">
    <source>
        <dbReference type="Proteomes" id="UP000288024"/>
    </source>
</evidence>
<keyword evidence="2" id="KW-0808">Transferase</keyword>
<reference evidence="2 3" key="1">
    <citation type="submission" date="2019-01" db="EMBL/GenBank/DDBJ databases">
        <title>Bacillus sp. M5HDSG1-1, whole genome shotgun sequence.</title>
        <authorList>
            <person name="Tuo L."/>
        </authorList>
    </citation>
    <scope>NUCLEOTIDE SEQUENCE [LARGE SCALE GENOMIC DNA]</scope>
    <source>
        <strain evidence="2 3">M5HDSG1-1</strain>
    </source>
</reference>
<keyword evidence="3" id="KW-1185">Reference proteome</keyword>
<evidence type="ECO:0000259" key="1">
    <source>
        <dbReference type="Pfam" id="PF04230"/>
    </source>
</evidence>
<feature type="domain" description="Polysaccharide pyruvyl transferase" evidence="1">
    <location>
        <begin position="12"/>
        <end position="283"/>
    </location>
</feature>
<dbReference type="EMBL" id="RZTZ01000003">
    <property type="protein sequence ID" value="RVT63843.1"/>
    <property type="molecule type" value="Genomic_DNA"/>
</dbReference>
<name>A0A437KCQ3_9BACI</name>
<dbReference type="Proteomes" id="UP000288024">
    <property type="component" value="Unassembled WGS sequence"/>
</dbReference>
<accession>A0A437KCQ3</accession>
<dbReference type="Pfam" id="PF04230">
    <property type="entry name" value="PS_pyruv_trans"/>
    <property type="match status" value="1"/>
</dbReference>
<sequence>MKILVDAFIEKNFGDDLFLKIVFERYSETIEWYVITDSEEKLDAFKAYKNVYLYNRKKHNIWNFDGVLNIGGSIFMQNGKRWIRQLVSRLRYALPMKLKGKPVYILGCNYGPSNSNLMYKTNKLYIKHFVKDICFRDKESYGLFKTIKQARVASDIVYSLKCNHQNINEDKKIGISIMNFDDQQVNKDLVNKLVDISNHYISKGYSIDYLAFCENQNDVETYRAIEQKISDTSKKNINLNIYQGNIDNYLNSMQNLQYIITLRFHSLILAQVLGKNYYPIVYSKKTTNILIDQEYKGQFTKVEDIAQLKLSDVVAKLEKNKIPIKQSIVDQANSHFEKLDEYIGEFSS</sequence>
<gene>
    <name evidence="2" type="ORF">EM808_11350</name>
</gene>
<evidence type="ECO:0000313" key="2">
    <source>
        <dbReference type="EMBL" id="RVT63843.1"/>
    </source>
</evidence>
<dbReference type="PANTHER" id="PTHR36836:SF1">
    <property type="entry name" value="COLANIC ACID BIOSYNTHESIS PROTEIN WCAK"/>
    <property type="match status" value="1"/>
</dbReference>
<protein>
    <submittedName>
        <fullName evidence="2">Polysaccharide pyruvyl transferase family protein</fullName>
    </submittedName>
</protein>
<dbReference type="AlphaFoldDB" id="A0A437KCQ3"/>
<organism evidence="2 3">
    <name type="scientific">Niallia taxi</name>
    <dbReference type="NCBI Taxonomy" id="2499688"/>
    <lineage>
        <taxon>Bacteria</taxon>
        <taxon>Bacillati</taxon>
        <taxon>Bacillota</taxon>
        <taxon>Bacilli</taxon>
        <taxon>Bacillales</taxon>
        <taxon>Bacillaceae</taxon>
        <taxon>Niallia</taxon>
    </lineage>
</organism>
<dbReference type="PANTHER" id="PTHR36836">
    <property type="entry name" value="COLANIC ACID BIOSYNTHESIS PROTEIN WCAK"/>
    <property type="match status" value="1"/>
</dbReference>